<dbReference type="InterPro" id="IPR039801">
    <property type="entry name" value="EPS8-like"/>
</dbReference>
<comment type="caution">
    <text evidence="2">The sequence shown here is derived from an EMBL/GenBank/DDBJ whole genome shotgun (WGS) entry which is preliminary data.</text>
</comment>
<dbReference type="InterPro" id="IPR013625">
    <property type="entry name" value="PTB"/>
</dbReference>
<keyword evidence="3" id="KW-1185">Reference proteome</keyword>
<dbReference type="Gene3D" id="2.30.29.30">
    <property type="entry name" value="Pleckstrin-homology domain (PH domain)/Phosphotyrosine-binding domain (PTB)"/>
    <property type="match status" value="1"/>
</dbReference>
<evidence type="ECO:0000313" key="3">
    <source>
        <dbReference type="Proteomes" id="UP001266305"/>
    </source>
</evidence>
<dbReference type="EMBL" id="JASSZA010000007">
    <property type="protein sequence ID" value="KAK2106856.1"/>
    <property type="molecule type" value="Genomic_DNA"/>
</dbReference>
<dbReference type="CDD" id="cd01210">
    <property type="entry name" value="PTB_EPS8"/>
    <property type="match status" value="1"/>
</dbReference>
<dbReference type="Pfam" id="PF08416">
    <property type="entry name" value="PTB"/>
    <property type="match status" value="1"/>
</dbReference>
<proteinExistence type="predicted"/>
<gene>
    <name evidence="2" type="primary">EPS8L3</name>
    <name evidence="2" type="ORF">P7K49_016370</name>
</gene>
<dbReference type="Proteomes" id="UP001266305">
    <property type="component" value="Unassembled WGS sequence"/>
</dbReference>
<dbReference type="InterPro" id="IPR033928">
    <property type="entry name" value="EPS8_PTB"/>
</dbReference>
<dbReference type="PANTHER" id="PTHR12287:SF22">
    <property type="entry name" value="EPIDERMAL GROWTH FACTOR RECEPTOR KINASE SUBSTRATE 8-LIKE PROTEIN 3"/>
    <property type="match status" value="1"/>
</dbReference>
<protein>
    <submittedName>
        <fullName evidence="2">Epidermal growth factor receptor kinase substrate 8-like protein 3</fullName>
    </submittedName>
</protein>
<dbReference type="SUPFAM" id="SSF50729">
    <property type="entry name" value="PH domain-like"/>
    <property type="match status" value="1"/>
</dbReference>
<name>A0ABQ9VBV7_SAGOE</name>
<reference evidence="2 3" key="1">
    <citation type="submission" date="2023-05" db="EMBL/GenBank/DDBJ databases">
        <title>B98-5 Cell Line De Novo Hybrid Assembly: An Optical Mapping Approach.</title>
        <authorList>
            <person name="Kananen K."/>
            <person name="Auerbach J.A."/>
            <person name="Kautto E."/>
            <person name="Blachly J.S."/>
        </authorList>
    </citation>
    <scope>NUCLEOTIDE SEQUENCE [LARGE SCALE GENOMIC DNA]</scope>
    <source>
        <strain evidence="2">B95-8</strain>
        <tissue evidence="2">Cell line</tissue>
    </source>
</reference>
<dbReference type="PANTHER" id="PTHR12287">
    <property type="entry name" value="EPIDERMAL GROWTH FACTOR RECEPTOR KINASE SUBSTRATE EPS8-RELATED PROTEIN"/>
    <property type="match status" value="1"/>
</dbReference>
<accession>A0ABQ9VBV7</accession>
<evidence type="ECO:0000313" key="2">
    <source>
        <dbReference type="EMBL" id="KAK2106856.1"/>
    </source>
</evidence>
<evidence type="ECO:0000259" key="1">
    <source>
        <dbReference type="Pfam" id="PF08416"/>
    </source>
</evidence>
<organism evidence="2 3">
    <name type="scientific">Saguinus oedipus</name>
    <name type="common">Cotton-top tamarin</name>
    <name type="synonym">Oedipomidas oedipus</name>
    <dbReference type="NCBI Taxonomy" id="9490"/>
    <lineage>
        <taxon>Eukaryota</taxon>
        <taxon>Metazoa</taxon>
        <taxon>Chordata</taxon>
        <taxon>Craniata</taxon>
        <taxon>Vertebrata</taxon>
        <taxon>Euteleostomi</taxon>
        <taxon>Mammalia</taxon>
        <taxon>Eutheria</taxon>
        <taxon>Euarchontoglires</taxon>
        <taxon>Primates</taxon>
        <taxon>Haplorrhini</taxon>
        <taxon>Platyrrhini</taxon>
        <taxon>Cebidae</taxon>
        <taxon>Callitrichinae</taxon>
        <taxon>Saguinus</taxon>
    </lineage>
</organism>
<feature type="domain" description="PTB" evidence="1">
    <location>
        <begin position="1"/>
        <end position="103"/>
    </location>
</feature>
<sequence>MTCKLGSQRVQDPKDALQKLLEMDAQGRVWSQDLILQVRDGWLQLLDIETKEELDSYRLDSIQAMNVALNACSYNSILSITVQESGLPGTSTLLFQCQEVGVSGQGWGSKTITPHSPPLPPTHLACLTAASQAERLRTGLQKALEEELEQR</sequence>
<dbReference type="InterPro" id="IPR011993">
    <property type="entry name" value="PH-like_dom_sf"/>
</dbReference>